<accession>A0A263D8C3</accession>
<evidence type="ECO:0000256" key="1">
    <source>
        <dbReference type="SAM" id="MobiDB-lite"/>
    </source>
</evidence>
<reference evidence="2 3" key="1">
    <citation type="submission" date="2017-07" db="EMBL/GenBank/DDBJ databases">
        <title>Amycolatopsis antarcticus sp. nov., isolated from the surface of an Antarcticus brown macroalga.</title>
        <authorList>
            <person name="Wang J."/>
            <person name="Leiva S."/>
            <person name="Huang J."/>
            <person name="Huang Y."/>
        </authorList>
    </citation>
    <scope>NUCLEOTIDE SEQUENCE [LARGE SCALE GENOMIC DNA]</scope>
    <source>
        <strain evidence="2 3">AU-G6</strain>
    </source>
</reference>
<gene>
    <name evidence="2" type="ORF">CFN78_00120</name>
</gene>
<dbReference type="OrthoDB" id="3624011at2"/>
<sequence>MSGALGLHVDGTPESCTEAAEWLKKFDVGAAEAAVYASTAIGAANRTWWGPASARFQELTKDTRNVCDDLALTCRNAATALENFGGALTKVKERMDSIRDKAIAAGLKTNRISVLPPDKAKIITSAKPELPPAPDSSAMRDYNEAVGAYNAQVADYNTKREVFNECSTMLKEVRISETEAHTELEGALPRSAAPASAEGGGSGLADWKVGGITMISAFDAAATAGTSASRYEAIAQAKKLDESADMFRQFATATRWDTTLSPAHRRLLTQLSNTAGFGADRYRELIDLYSKVLPEEQRPQEKWVAVDSAARRVHGGRIRAGHTAPGQPVRFFGRAITATKIISILEEENQLATAGQQTRQGAVVKAVGRVSGDLFGAFVGGAVGSVGGPVGAFGAALGAGELGSFAGGWIVEQAMPRDFDIQYNQPWIEEGPEDYATR</sequence>
<dbReference type="RefSeq" id="WP_094860479.1">
    <property type="nucleotide sequence ID" value="NZ_NKYE01000001.1"/>
</dbReference>
<dbReference type="AlphaFoldDB" id="A0A263D8C3"/>
<evidence type="ECO:0000313" key="2">
    <source>
        <dbReference type="EMBL" id="OZM74693.1"/>
    </source>
</evidence>
<organism evidence="2 3">
    <name type="scientific">Amycolatopsis antarctica</name>
    <dbReference type="NCBI Taxonomy" id="1854586"/>
    <lineage>
        <taxon>Bacteria</taxon>
        <taxon>Bacillati</taxon>
        <taxon>Actinomycetota</taxon>
        <taxon>Actinomycetes</taxon>
        <taxon>Pseudonocardiales</taxon>
        <taxon>Pseudonocardiaceae</taxon>
        <taxon>Amycolatopsis</taxon>
    </lineage>
</organism>
<dbReference type="Proteomes" id="UP000242444">
    <property type="component" value="Unassembled WGS sequence"/>
</dbReference>
<comment type="caution">
    <text evidence="2">The sequence shown here is derived from an EMBL/GenBank/DDBJ whole genome shotgun (WGS) entry which is preliminary data.</text>
</comment>
<keyword evidence="3" id="KW-1185">Reference proteome</keyword>
<evidence type="ECO:0000313" key="3">
    <source>
        <dbReference type="Proteomes" id="UP000242444"/>
    </source>
</evidence>
<dbReference type="EMBL" id="NKYE01000001">
    <property type="protein sequence ID" value="OZM74693.1"/>
    <property type="molecule type" value="Genomic_DNA"/>
</dbReference>
<proteinExistence type="predicted"/>
<feature type="region of interest" description="Disordered" evidence="1">
    <location>
        <begin position="181"/>
        <end position="200"/>
    </location>
</feature>
<name>A0A263D8C3_9PSEU</name>
<protein>
    <submittedName>
        <fullName evidence="2">Uncharacterized protein</fullName>
    </submittedName>
</protein>
<dbReference type="InParanoid" id="A0A263D8C3"/>